<evidence type="ECO:0000256" key="1">
    <source>
        <dbReference type="ARBA" id="ARBA00004167"/>
    </source>
</evidence>
<name>E4TUT1_MARTH</name>
<dbReference type="RefSeq" id="WP_013452210.1">
    <property type="nucleotide sequence ID" value="NC_014759.1"/>
</dbReference>
<dbReference type="InterPro" id="IPR023353">
    <property type="entry name" value="LemA-like_dom_sf"/>
</dbReference>
<evidence type="ECO:0000256" key="4">
    <source>
        <dbReference type="ARBA" id="ARBA00022989"/>
    </source>
</evidence>
<dbReference type="STRING" id="643867.Ftrac_0042"/>
<comment type="similarity">
    <text evidence="2">Belongs to the LemA family.</text>
</comment>
<sequence length="185" mass="20861">MLAIGIAVGVLLLIIILMYNSLVNKKNQVENSFSTIDAMLKKRYDLIPNLVNTVKAFMKHEKELLTEITELRSKAVSGNLSDSEKIDVENKIGGKMSGIMVAVENYPELKSNTNFLQLQGAWTESEEQISAARRAYNSTVTDYNNAIQMIPTNILASMMNYTKKDWFEIPDTERKNISAKDMFNA</sequence>
<dbReference type="Proteomes" id="UP000008720">
    <property type="component" value="Chromosome"/>
</dbReference>
<gene>
    <name evidence="6" type="ordered locus">Ftrac_0042</name>
</gene>
<dbReference type="OrthoDB" id="9804152at2"/>
<keyword evidence="3" id="KW-0812">Transmembrane</keyword>
<evidence type="ECO:0000256" key="5">
    <source>
        <dbReference type="ARBA" id="ARBA00023136"/>
    </source>
</evidence>
<dbReference type="SUPFAM" id="SSF140478">
    <property type="entry name" value="LemA-like"/>
    <property type="match status" value="1"/>
</dbReference>
<keyword evidence="7" id="KW-1185">Reference proteome</keyword>
<organism evidence="6 7">
    <name type="scientific">Marivirga tractuosa (strain ATCC 23168 / DSM 4126 / NBRC 15989 / NCIMB 1408 / VKM B-1430 / H-43)</name>
    <name type="common">Microscilla tractuosa</name>
    <name type="synonym">Flexibacter tractuosus</name>
    <dbReference type="NCBI Taxonomy" id="643867"/>
    <lineage>
        <taxon>Bacteria</taxon>
        <taxon>Pseudomonadati</taxon>
        <taxon>Bacteroidota</taxon>
        <taxon>Cytophagia</taxon>
        <taxon>Cytophagales</taxon>
        <taxon>Marivirgaceae</taxon>
        <taxon>Marivirga</taxon>
    </lineage>
</organism>
<dbReference type="HOGENOM" id="CLU_056714_2_2_10"/>
<dbReference type="eggNOG" id="COG1704">
    <property type="taxonomic scope" value="Bacteria"/>
</dbReference>
<keyword evidence="5" id="KW-0472">Membrane</keyword>
<evidence type="ECO:0000256" key="3">
    <source>
        <dbReference type="ARBA" id="ARBA00022692"/>
    </source>
</evidence>
<dbReference type="EMBL" id="CP002349">
    <property type="protein sequence ID" value="ADR20059.1"/>
    <property type="molecule type" value="Genomic_DNA"/>
</dbReference>
<dbReference type="PANTHER" id="PTHR34478:SF1">
    <property type="entry name" value="PROTEIN LEMA"/>
    <property type="match status" value="1"/>
</dbReference>
<evidence type="ECO:0000256" key="2">
    <source>
        <dbReference type="ARBA" id="ARBA00008854"/>
    </source>
</evidence>
<keyword evidence="4" id="KW-1133">Transmembrane helix</keyword>
<dbReference type="InterPro" id="IPR007156">
    <property type="entry name" value="MamQ_LemA"/>
</dbReference>
<evidence type="ECO:0000313" key="6">
    <source>
        <dbReference type="EMBL" id="ADR20059.1"/>
    </source>
</evidence>
<reference evidence="6 7" key="1">
    <citation type="journal article" date="2011" name="Stand. Genomic Sci.">
        <title>Complete genome sequence of Marivirga tractuosa type strain (H-43).</title>
        <authorList>
            <person name="Pagani I."/>
            <person name="Chertkov O."/>
            <person name="Lapidus A."/>
            <person name="Lucas S."/>
            <person name="Del Rio T.G."/>
            <person name="Tice H."/>
            <person name="Copeland A."/>
            <person name="Cheng J.F."/>
            <person name="Nolan M."/>
            <person name="Saunders E."/>
            <person name="Pitluck S."/>
            <person name="Held B."/>
            <person name="Goodwin L."/>
            <person name="Liolios K."/>
            <person name="Ovchinikova G."/>
            <person name="Ivanova N."/>
            <person name="Mavromatis K."/>
            <person name="Pati A."/>
            <person name="Chen A."/>
            <person name="Palaniappan K."/>
            <person name="Land M."/>
            <person name="Hauser L."/>
            <person name="Jeffries C.D."/>
            <person name="Detter J.C."/>
            <person name="Han C."/>
            <person name="Tapia R."/>
            <person name="Ngatchou-Djao O.D."/>
            <person name="Rohde M."/>
            <person name="Goker M."/>
            <person name="Spring S."/>
            <person name="Sikorski J."/>
            <person name="Woyke T."/>
            <person name="Bristow J."/>
            <person name="Eisen J.A."/>
            <person name="Markowitz V."/>
            <person name="Hugenholtz P."/>
            <person name="Klenk H.P."/>
            <person name="Kyrpides N.C."/>
        </authorList>
    </citation>
    <scope>NUCLEOTIDE SEQUENCE [LARGE SCALE GENOMIC DNA]</scope>
    <source>
        <strain evidence="7">ATCC 23168 / DSM 4126 / NBRC 15989 / NCIMB 1408 / VKM B-1430 / H-43</strain>
    </source>
</reference>
<evidence type="ECO:0000313" key="7">
    <source>
        <dbReference type="Proteomes" id="UP000008720"/>
    </source>
</evidence>
<dbReference type="Gene3D" id="1.20.1440.20">
    <property type="entry name" value="LemA-like domain"/>
    <property type="match status" value="1"/>
</dbReference>
<dbReference type="PANTHER" id="PTHR34478">
    <property type="entry name" value="PROTEIN LEMA"/>
    <property type="match status" value="1"/>
</dbReference>
<dbReference type="KEGG" id="mtt:Ftrac_0042"/>
<dbReference type="AlphaFoldDB" id="E4TUT1"/>
<accession>E4TUT1</accession>
<comment type="subcellular location">
    <subcellularLocation>
        <location evidence="1">Membrane</location>
        <topology evidence="1">Single-pass membrane protein</topology>
    </subcellularLocation>
</comment>
<dbReference type="Pfam" id="PF04011">
    <property type="entry name" value="LemA"/>
    <property type="match status" value="1"/>
</dbReference>
<dbReference type="GO" id="GO:0016020">
    <property type="term" value="C:membrane"/>
    <property type="evidence" value="ECO:0007669"/>
    <property type="project" value="UniProtKB-SubCell"/>
</dbReference>
<protein>
    <submittedName>
        <fullName evidence="6">LemA family protein</fullName>
    </submittedName>
</protein>
<proteinExistence type="inferred from homology"/>